<evidence type="ECO:0000313" key="1">
    <source>
        <dbReference type="EMBL" id="SVC18094.1"/>
    </source>
</evidence>
<sequence length="77" mass="9160">MYIIKNCSSYIVTPNENEHWLCGSLILTKWHMDTGYGRGYSRKYYGLSCPDNFETWSFHNDELAGEAFETHYEMEDY</sequence>
<organism evidence="1">
    <name type="scientific">marine metagenome</name>
    <dbReference type="NCBI Taxonomy" id="408172"/>
    <lineage>
        <taxon>unclassified sequences</taxon>
        <taxon>metagenomes</taxon>
        <taxon>ecological metagenomes</taxon>
    </lineage>
</organism>
<proteinExistence type="predicted"/>
<reference evidence="1" key="1">
    <citation type="submission" date="2018-05" db="EMBL/GenBank/DDBJ databases">
        <authorList>
            <person name="Lanie J.A."/>
            <person name="Ng W.-L."/>
            <person name="Kazmierczak K.M."/>
            <person name="Andrzejewski T.M."/>
            <person name="Davidsen T.M."/>
            <person name="Wayne K.J."/>
            <person name="Tettelin H."/>
            <person name="Glass J.I."/>
            <person name="Rusch D."/>
            <person name="Podicherti R."/>
            <person name="Tsui H.-C.T."/>
            <person name="Winkler M.E."/>
        </authorList>
    </citation>
    <scope>NUCLEOTIDE SEQUENCE</scope>
</reference>
<protein>
    <submittedName>
        <fullName evidence="1">Uncharacterized protein</fullName>
    </submittedName>
</protein>
<name>A0A382JZS5_9ZZZZ</name>
<gene>
    <name evidence="1" type="ORF">METZ01_LOCUS270948</name>
</gene>
<dbReference type="EMBL" id="UINC01077716">
    <property type="protein sequence ID" value="SVC18094.1"/>
    <property type="molecule type" value="Genomic_DNA"/>
</dbReference>
<dbReference type="AlphaFoldDB" id="A0A382JZS5"/>
<accession>A0A382JZS5</accession>